<gene>
    <name evidence="3" type="primary">LOC108562664</name>
</gene>
<keyword evidence="1" id="KW-0732">Signal</keyword>
<accession>A0ABM1MPR8</accession>
<feature type="chain" id="PRO_5045507656" evidence="1">
    <location>
        <begin position="17"/>
        <end position="206"/>
    </location>
</feature>
<protein>
    <submittedName>
        <fullName evidence="3">Uncharacterized protein LOC108562664</fullName>
    </submittedName>
</protein>
<dbReference type="RefSeq" id="XP_017776568.1">
    <property type="nucleotide sequence ID" value="XM_017921079.1"/>
</dbReference>
<evidence type="ECO:0000313" key="3">
    <source>
        <dbReference type="RefSeq" id="XP_017776568.1"/>
    </source>
</evidence>
<organism evidence="2 3">
    <name type="scientific">Nicrophorus vespilloides</name>
    <name type="common">Boreal carrion beetle</name>
    <dbReference type="NCBI Taxonomy" id="110193"/>
    <lineage>
        <taxon>Eukaryota</taxon>
        <taxon>Metazoa</taxon>
        <taxon>Ecdysozoa</taxon>
        <taxon>Arthropoda</taxon>
        <taxon>Hexapoda</taxon>
        <taxon>Insecta</taxon>
        <taxon>Pterygota</taxon>
        <taxon>Neoptera</taxon>
        <taxon>Endopterygota</taxon>
        <taxon>Coleoptera</taxon>
        <taxon>Polyphaga</taxon>
        <taxon>Staphyliniformia</taxon>
        <taxon>Silphidae</taxon>
        <taxon>Nicrophorinae</taxon>
        <taxon>Nicrophorus</taxon>
    </lineage>
</organism>
<dbReference type="Proteomes" id="UP000695000">
    <property type="component" value="Unplaced"/>
</dbReference>
<reference evidence="3" key="1">
    <citation type="submission" date="2025-08" db="UniProtKB">
        <authorList>
            <consortium name="RefSeq"/>
        </authorList>
    </citation>
    <scope>IDENTIFICATION</scope>
    <source>
        <tissue evidence="3">Whole Larva</tissue>
    </source>
</reference>
<evidence type="ECO:0000313" key="2">
    <source>
        <dbReference type="Proteomes" id="UP000695000"/>
    </source>
</evidence>
<keyword evidence="2" id="KW-1185">Reference proteome</keyword>
<sequence>MSIVLSALFLVGVASGRHIGNHGIDAQFGPIELTEARRICASLCMAGLGGKGCGEQCQSISPIDLPVQLARNETRDLLRPPASVYSRRRDACPLLCDYSLGEPLCSCSAETATYRTDFYSIDFDRICSFFCVNHDYNIIGCRSCSIYRNQSYDTYSMQTYRPDRKIDWDAWCRERCAEGDGGVACNCDILPLSLAKMSAPEPETKE</sequence>
<proteinExistence type="predicted"/>
<evidence type="ECO:0000256" key="1">
    <source>
        <dbReference type="SAM" id="SignalP"/>
    </source>
</evidence>
<feature type="signal peptide" evidence="1">
    <location>
        <begin position="1"/>
        <end position="16"/>
    </location>
</feature>
<name>A0ABM1MPR8_NICVS</name>
<dbReference type="GeneID" id="108562664"/>